<dbReference type="Gene3D" id="3.30.240.20">
    <property type="entry name" value="bsu07140 like domains"/>
    <property type="match status" value="1"/>
</dbReference>
<accession>A0A6I4HY86</accession>
<name>A0A6I4HY86_9SPHI</name>
<dbReference type="Pfam" id="PF04239">
    <property type="entry name" value="DUF421"/>
    <property type="match status" value="1"/>
</dbReference>
<evidence type="ECO:0000313" key="8">
    <source>
        <dbReference type="EMBL" id="QQL49426.1"/>
    </source>
</evidence>
<organism evidence="8 9">
    <name type="scientific">Mucilaginibacter ginkgonis</name>
    <dbReference type="NCBI Taxonomy" id="2682091"/>
    <lineage>
        <taxon>Bacteria</taxon>
        <taxon>Pseudomonadati</taxon>
        <taxon>Bacteroidota</taxon>
        <taxon>Sphingobacteriia</taxon>
        <taxon>Sphingobacteriales</taxon>
        <taxon>Sphingobacteriaceae</taxon>
        <taxon>Mucilaginibacter</taxon>
    </lineage>
</organism>
<dbReference type="AlphaFoldDB" id="A0A6I4HY86"/>
<keyword evidence="6" id="KW-0472">Membrane</keyword>
<dbReference type="EMBL" id="CP066775">
    <property type="protein sequence ID" value="QQL49426.1"/>
    <property type="molecule type" value="Genomic_DNA"/>
</dbReference>
<evidence type="ECO:0000259" key="7">
    <source>
        <dbReference type="Pfam" id="PF04239"/>
    </source>
</evidence>
<evidence type="ECO:0000256" key="6">
    <source>
        <dbReference type="ARBA" id="ARBA00023136"/>
    </source>
</evidence>
<evidence type="ECO:0000256" key="3">
    <source>
        <dbReference type="ARBA" id="ARBA00022475"/>
    </source>
</evidence>
<dbReference type="PANTHER" id="PTHR34582:SF6">
    <property type="entry name" value="UPF0702 TRANSMEMBRANE PROTEIN YCAP"/>
    <property type="match status" value="1"/>
</dbReference>
<sequence>MTLIEIFGDGEHLNMLQMSSRGIVTFFIALILFRVSGRRSSGLKTPLDNIIMVLLGAVLSRGVVGASPYVPVVMTCLAIVLMHRFFAWCVAKYPKLGSVLEGDKILVYYQDRFIRENMINKEFSKEDVMQGVRKAALTEDLEQIDKIYIEKNGEISTVKKM</sequence>
<dbReference type="PANTHER" id="PTHR34582">
    <property type="entry name" value="UPF0702 TRANSMEMBRANE PROTEIN YCAP"/>
    <property type="match status" value="1"/>
</dbReference>
<evidence type="ECO:0000256" key="4">
    <source>
        <dbReference type="ARBA" id="ARBA00022692"/>
    </source>
</evidence>
<evidence type="ECO:0000256" key="2">
    <source>
        <dbReference type="ARBA" id="ARBA00006448"/>
    </source>
</evidence>
<dbReference type="InterPro" id="IPR007353">
    <property type="entry name" value="DUF421"/>
</dbReference>
<keyword evidence="5" id="KW-1133">Transmembrane helix</keyword>
<gene>
    <name evidence="8" type="ORF">GO620_014815</name>
</gene>
<dbReference type="InterPro" id="IPR023090">
    <property type="entry name" value="UPF0702_alpha/beta_dom_sf"/>
</dbReference>
<keyword evidence="9" id="KW-1185">Reference proteome</keyword>
<keyword evidence="3" id="KW-1003">Cell membrane</keyword>
<dbReference type="Proteomes" id="UP000429232">
    <property type="component" value="Chromosome"/>
</dbReference>
<proteinExistence type="inferred from homology"/>
<protein>
    <submittedName>
        <fullName evidence="8">DUF421 domain-containing protein</fullName>
    </submittedName>
</protein>
<dbReference type="GO" id="GO:0005886">
    <property type="term" value="C:plasma membrane"/>
    <property type="evidence" value="ECO:0007669"/>
    <property type="project" value="UniProtKB-SubCell"/>
</dbReference>
<reference evidence="8 9" key="1">
    <citation type="submission" date="2020-12" db="EMBL/GenBank/DDBJ databases">
        <title>HMF7856_wgs.fasta genome submission.</title>
        <authorList>
            <person name="Kang H."/>
            <person name="Kim H."/>
            <person name="Joh K."/>
        </authorList>
    </citation>
    <scope>NUCLEOTIDE SEQUENCE [LARGE SCALE GENOMIC DNA]</scope>
    <source>
        <strain evidence="8 9">HMF7856</strain>
    </source>
</reference>
<evidence type="ECO:0000256" key="1">
    <source>
        <dbReference type="ARBA" id="ARBA00004651"/>
    </source>
</evidence>
<comment type="similarity">
    <text evidence="2">Belongs to the UPF0702 family.</text>
</comment>
<feature type="domain" description="YetF C-terminal" evidence="7">
    <location>
        <begin position="92"/>
        <end position="160"/>
    </location>
</feature>
<evidence type="ECO:0000256" key="5">
    <source>
        <dbReference type="ARBA" id="ARBA00022989"/>
    </source>
</evidence>
<dbReference type="RefSeq" id="WP_157524541.1">
    <property type="nucleotide sequence ID" value="NZ_CP066775.1"/>
</dbReference>
<keyword evidence="4" id="KW-0812">Transmembrane</keyword>
<dbReference type="KEGG" id="mgik:GO620_014815"/>
<evidence type="ECO:0000313" key="9">
    <source>
        <dbReference type="Proteomes" id="UP000429232"/>
    </source>
</evidence>
<comment type="subcellular location">
    <subcellularLocation>
        <location evidence="1">Cell membrane</location>
        <topology evidence="1">Multi-pass membrane protein</topology>
    </subcellularLocation>
</comment>